<evidence type="ECO:0000256" key="1">
    <source>
        <dbReference type="SAM" id="Phobius"/>
    </source>
</evidence>
<sequence length="203" mass="22750">MKKLKISKGKPGYIHSQKIKRSIITAVLFAIPLGIFFIGLFETKTRLNLFTFVAILGCLPAARSAVGMIMMLMQKPLDREVYEKIRKRAGDLTMAYELVITAYDKNTPIEAIAVCGPHVVGYTTKANADCAYVEKHIRDILKGNGYREDVKLFKDLKPFLDRIGGLAARRAEIEEGIEFTPNETYPDLGRSEVIKHTIMAISL</sequence>
<evidence type="ECO:0000313" key="3">
    <source>
        <dbReference type="Proteomes" id="UP000245412"/>
    </source>
</evidence>
<accession>A0AB73TAM1</accession>
<dbReference type="Proteomes" id="UP000245412">
    <property type="component" value="Unassembled WGS sequence"/>
</dbReference>
<proteinExistence type="predicted"/>
<organism evidence="2 3">
    <name type="scientific">Murimonas intestini</name>
    <dbReference type="NCBI Taxonomy" id="1337051"/>
    <lineage>
        <taxon>Bacteria</taxon>
        <taxon>Bacillati</taxon>
        <taxon>Bacillota</taxon>
        <taxon>Clostridia</taxon>
        <taxon>Lachnospirales</taxon>
        <taxon>Lachnospiraceae</taxon>
        <taxon>Murimonas</taxon>
    </lineage>
</organism>
<evidence type="ECO:0000313" key="2">
    <source>
        <dbReference type="EMBL" id="PWJ79333.1"/>
    </source>
</evidence>
<protein>
    <submittedName>
        <fullName evidence="2">Uncharacterized protein</fullName>
    </submittedName>
</protein>
<feature type="transmembrane region" description="Helical" evidence="1">
    <location>
        <begin position="47"/>
        <end position="72"/>
    </location>
</feature>
<keyword evidence="1" id="KW-0812">Transmembrane</keyword>
<keyword evidence="1" id="KW-0472">Membrane</keyword>
<comment type="caution">
    <text evidence="2">The sequence shown here is derived from an EMBL/GenBank/DDBJ whole genome shotgun (WGS) entry which is preliminary data.</text>
</comment>
<feature type="transmembrane region" description="Helical" evidence="1">
    <location>
        <begin position="21"/>
        <end position="41"/>
    </location>
</feature>
<reference evidence="2 3" key="1">
    <citation type="submission" date="2018-05" db="EMBL/GenBank/DDBJ databases">
        <authorList>
            <person name="Goeker M."/>
            <person name="Huntemann M."/>
            <person name="Clum A."/>
            <person name="Pillay M."/>
            <person name="Palaniappan K."/>
            <person name="Varghese N."/>
            <person name="Mikhailova N."/>
            <person name="Stamatis D."/>
            <person name="Reddy T."/>
            <person name="Daum C."/>
            <person name="Shapiro N."/>
            <person name="Ivanova N."/>
            <person name="Kyrpides N."/>
            <person name="Woyke T."/>
        </authorList>
    </citation>
    <scope>NUCLEOTIDE SEQUENCE [LARGE SCALE GENOMIC DNA]</scope>
    <source>
        <strain evidence="2 3">DSM 26524</strain>
    </source>
</reference>
<dbReference type="EMBL" id="QGGY01000001">
    <property type="protein sequence ID" value="PWJ79333.1"/>
    <property type="molecule type" value="Genomic_DNA"/>
</dbReference>
<dbReference type="RefSeq" id="WP_109624830.1">
    <property type="nucleotide sequence ID" value="NZ_CABJAT010000001.1"/>
</dbReference>
<dbReference type="AlphaFoldDB" id="A0AB73TAM1"/>
<keyword evidence="3" id="KW-1185">Reference proteome</keyword>
<keyword evidence="1" id="KW-1133">Transmembrane helix</keyword>
<gene>
    <name evidence="2" type="ORF">C7383_101714</name>
</gene>
<name>A0AB73TAM1_9FIRM</name>